<feature type="domain" description="TLDc" evidence="1">
    <location>
        <begin position="239"/>
        <end position="409"/>
    </location>
</feature>
<dbReference type="OMA" id="NQCVFGG"/>
<dbReference type="PANTHER" id="PTHR23354:SF122">
    <property type="entry name" value="GTPASE-ACTIVATING PROTEIN SKYWALKER"/>
    <property type="match status" value="1"/>
</dbReference>
<dbReference type="InterPro" id="IPR006571">
    <property type="entry name" value="TLDc_dom"/>
</dbReference>
<comment type="caution">
    <text evidence="2">The sequence shown here is derived from an EMBL/GenBank/DDBJ whole genome shotgun (WGS) entry which is preliminary data.</text>
</comment>
<gene>
    <name evidence="2" type="ORF">PPRIM_AZ9-3.1.T1610033</name>
</gene>
<dbReference type="Pfam" id="PF07534">
    <property type="entry name" value="TLD"/>
    <property type="match status" value="1"/>
</dbReference>
<evidence type="ECO:0000259" key="1">
    <source>
        <dbReference type="PROSITE" id="PS51886"/>
    </source>
</evidence>
<reference evidence="2" key="1">
    <citation type="submission" date="2021-01" db="EMBL/GenBank/DDBJ databases">
        <authorList>
            <consortium name="Genoscope - CEA"/>
            <person name="William W."/>
        </authorList>
    </citation>
    <scope>NUCLEOTIDE SEQUENCE</scope>
</reference>
<protein>
    <recommendedName>
        <fullName evidence="1">TLDc domain-containing protein</fullName>
    </recommendedName>
</protein>
<accession>A0A8S1QFJ9</accession>
<dbReference type="PANTHER" id="PTHR23354">
    <property type="entry name" value="NUCLEOLAR PROTEIN 7/ESTROGEN RECEPTOR COACTIVATOR-RELATED"/>
    <property type="match status" value="1"/>
</dbReference>
<keyword evidence="3" id="KW-1185">Reference proteome</keyword>
<evidence type="ECO:0000313" key="2">
    <source>
        <dbReference type="EMBL" id="CAD8114708.1"/>
    </source>
</evidence>
<dbReference type="AlphaFoldDB" id="A0A8S1QFJ9"/>
<organism evidence="2 3">
    <name type="scientific">Paramecium primaurelia</name>
    <dbReference type="NCBI Taxonomy" id="5886"/>
    <lineage>
        <taxon>Eukaryota</taxon>
        <taxon>Sar</taxon>
        <taxon>Alveolata</taxon>
        <taxon>Ciliophora</taxon>
        <taxon>Intramacronucleata</taxon>
        <taxon>Oligohymenophorea</taxon>
        <taxon>Peniculida</taxon>
        <taxon>Parameciidae</taxon>
        <taxon>Paramecium</taxon>
    </lineage>
</organism>
<dbReference type="PROSITE" id="PS51886">
    <property type="entry name" value="TLDC"/>
    <property type="match status" value="1"/>
</dbReference>
<dbReference type="EMBL" id="CAJJDM010000166">
    <property type="protein sequence ID" value="CAD8114708.1"/>
    <property type="molecule type" value="Genomic_DNA"/>
</dbReference>
<evidence type="ECO:0000313" key="3">
    <source>
        <dbReference type="Proteomes" id="UP000688137"/>
    </source>
</evidence>
<dbReference type="Proteomes" id="UP000688137">
    <property type="component" value="Unassembled WGS sequence"/>
</dbReference>
<sequence>MELCAKHQGNIQYIVLGTNSVQLACSECRDELIMNGHQPDSCLLISRIQKIPEVLLSKITVEPLFQTFFSKILFVTSEDLDKTKNIWIKEFEEMKVSLEKMIRDITIFFDHLIQNIINYRAELKRIIQFEILEQHIKANVAFQNFDSVSSIIIFKQRQNTTIQIEQKIQDYINLFKKQSNDKNKTNIEVLIKDYQNKVINVQFPPSKETLNQLTTKFQNLQIAIQEKFRLVNPTQVQSCLLSNVGFQNTLTRITQTQNPNYVLVYQGSNDGLNFNQFWNKIQNKSKLLMIMKTKNNQCVFGGYSPCKWVKTPQTQFISDQQGTSFLFIQTPNSQIQYYPIKNEFKNQAITVNQNFGPQFGKPDLVISNDFKDGQLNIGQHYFRDPKENYQSFFLGPKLEEIIECEVFEL</sequence>
<proteinExistence type="predicted"/>
<name>A0A8S1QFJ9_PARPR</name>
<dbReference type="SMART" id="SM00584">
    <property type="entry name" value="TLDc"/>
    <property type="match status" value="1"/>
</dbReference>